<dbReference type="EMBL" id="MU826409">
    <property type="protein sequence ID" value="KAJ7376172.1"/>
    <property type="molecule type" value="Genomic_DNA"/>
</dbReference>
<organism evidence="1 2">
    <name type="scientific">Desmophyllum pertusum</name>
    <dbReference type="NCBI Taxonomy" id="174260"/>
    <lineage>
        <taxon>Eukaryota</taxon>
        <taxon>Metazoa</taxon>
        <taxon>Cnidaria</taxon>
        <taxon>Anthozoa</taxon>
        <taxon>Hexacorallia</taxon>
        <taxon>Scleractinia</taxon>
        <taxon>Caryophylliina</taxon>
        <taxon>Caryophylliidae</taxon>
        <taxon>Desmophyllum</taxon>
    </lineage>
</organism>
<comment type="caution">
    <text evidence="1">The sequence shown here is derived from an EMBL/GenBank/DDBJ whole genome shotgun (WGS) entry which is preliminary data.</text>
</comment>
<sequence length="51" mass="5901">MKWFETPSVVYYGAACTDGSSNFQPYEVNNVDKTVTKCWVGPFTWILYENI</sequence>
<dbReference type="AlphaFoldDB" id="A0A9W9Z6U6"/>
<name>A0A9W9Z6U6_9CNID</name>
<accession>A0A9W9Z6U6</accession>
<evidence type="ECO:0000313" key="1">
    <source>
        <dbReference type="EMBL" id="KAJ7376172.1"/>
    </source>
</evidence>
<reference evidence="1" key="1">
    <citation type="submission" date="2023-01" db="EMBL/GenBank/DDBJ databases">
        <title>Genome assembly of the deep-sea coral Lophelia pertusa.</title>
        <authorList>
            <person name="Herrera S."/>
            <person name="Cordes E."/>
        </authorList>
    </citation>
    <scope>NUCLEOTIDE SEQUENCE</scope>
    <source>
        <strain evidence="1">USNM1676648</strain>
        <tissue evidence="1">Polyp</tissue>
    </source>
</reference>
<protein>
    <submittedName>
        <fullName evidence="1">Uncharacterized protein</fullName>
    </submittedName>
</protein>
<keyword evidence="2" id="KW-1185">Reference proteome</keyword>
<gene>
    <name evidence="1" type="ORF">OS493_036286</name>
</gene>
<evidence type="ECO:0000313" key="2">
    <source>
        <dbReference type="Proteomes" id="UP001163046"/>
    </source>
</evidence>
<dbReference type="Proteomes" id="UP001163046">
    <property type="component" value="Unassembled WGS sequence"/>
</dbReference>
<proteinExistence type="predicted"/>